<evidence type="ECO:0000313" key="2">
    <source>
        <dbReference type="EMBL" id="AUG55954.1"/>
    </source>
</evidence>
<accession>A0A2N3KTZ9</accession>
<dbReference type="AlphaFoldDB" id="A0A2N3KTZ9"/>
<dbReference type="KEGG" id="thac:CSC3H3_23070"/>
<keyword evidence="3" id="KW-0378">Hydrolase</keyword>
<keyword evidence="4" id="KW-1185">Reference proteome</keyword>
<dbReference type="GO" id="GO:0016787">
    <property type="term" value="F:hydrolase activity"/>
    <property type="evidence" value="ECO:0007669"/>
    <property type="project" value="UniProtKB-KW"/>
</dbReference>
<dbReference type="Gene3D" id="1.10.10.2520">
    <property type="entry name" value="Cell wall hydrolase SleB, domain 1"/>
    <property type="match status" value="1"/>
</dbReference>
<dbReference type="InterPro" id="IPR011105">
    <property type="entry name" value="Cell_wall_hydrolase_SleB"/>
</dbReference>
<evidence type="ECO:0000313" key="3">
    <source>
        <dbReference type="EMBL" id="PKR53966.1"/>
    </source>
</evidence>
<proteinExistence type="predicted"/>
<protein>
    <submittedName>
        <fullName evidence="3">Hydrolase</fullName>
    </submittedName>
</protein>
<reference evidence="3 5" key="1">
    <citation type="submission" date="2017-09" db="EMBL/GenBank/DDBJ databases">
        <title>Biodiversity and function of Thalassospira species in the particle-attached aromatic-hydrocarbon-degrading consortia from the surface seawater of the South China Sea.</title>
        <authorList>
            <person name="Dong C."/>
            <person name="Liu R."/>
            <person name="Shao Z."/>
        </authorList>
    </citation>
    <scope>NUCLEOTIDE SEQUENCE [LARGE SCALE GENOMIC DNA]</scope>
    <source>
        <strain evidence="3 5">CSC1P2</strain>
    </source>
</reference>
<dbReference type="EMBL" id="CP024200">
    <property type="protein sequence ID" value="AUG55954.1"/>
    <property type="molecule type" value="Genomic_DNA"/>
</dbReference>
<keyword evidence="2" id="KW-0614">Plasmid</keyword>
<dbReference type="Proteomes" id="UP000233597">
    <property type="component" value="Unassembled WGS sequence"/>
</dbReference>
<feature type="domain" description="Cell wall hydrolase SleB" evidence="1">
    <location>
        <begin position="38"/>
        <end position="149"/>
    </location>
</feature>
<organism evidence="3 5">
    <name type="scientific">Thalassospira marina</name>
    <dbReference type="NCBI Taxonomy" id="2048283"/>
    <lineage>
        <taxon>Bacteria</taxon>
        <taxon>Pseudomonadati</taxon>
        <taxon>Pseudomonadota</taxon>
        <taxon>Alphaproteobacteria</taxon>
        <taxon>Rhodospirillales</taxon>
        <taxon>Thalassospiraceae</taxon>
        <taxon>Thalassospira</taxon>
    </lineage>
</organism>
<evidence type="ECO:0000259" key="1">
    <source>
        <dbReference type="Pfam" id="PF07486"/>
    </source>
</evidence>
<dbReference type="Pfam" id="PF07486">
    <property type="entry name" value="Hydrolase_2"/>
    <property type="match status" value="1"/>
</dbReference>
<gene>
    <name evidence="3" type="ORF">COO20_12770</name>
    <name evidence="2" type="ORF">CSC3H3_23070</name>
</gene>
<dbReference type="InterPro" id="IPR042047">
    <property type="entry name" value="SleB_dom1"/>
</dbReference>
<dbReference type="Proteomes" id="UP000233458">
    <property type="component" value="Plasmid pCSC3H3"/>
</dbReference>
<name>A0A2N3KTZ9_9PROT</name>
<reference evidence="2 4" key="2">
    <citation type="submission" date="2017-10" db="EMBL/GenBank/DDBJ databases">
        <title>Biodiversity and function of Thalassospira species in the particle-attached aromatic-hydrocarbon-degrading consortia from the surface seawater of the China South Sea.</title>
        <authorList>
            <person name="Dong C."/>
            <person name="Liu R."/>
            <person name="Shao Z."/>
        </authorList>
    </citation>
    <scope>NUCLEOTIDE SEQUENCE [LARGE SCALE GENOMIC DNA]</scope>
    <source>
        <strain evidence="2 4">CSC3H3</strain>
        <plasmid evidence="4">pcsc3h3</plasmid>
        <plasmid evidence="2">pCSC3H3</plasmid>
    </source>
</reference>
<dbReference type="EMBL" id="NWTK01000007">
    <property type="protein sequence ID" value="PKR53966.1"/>
    <property type="molecule type" value="Genomic_DNA"/>
</dbReference>
<evidence type="ECO:0000313" key="4">
    <source>
        <dbReference type="Proteomes" id="UP000233458"/>
    </source>
</evidence>
<dbReference type="OrthoDB" id="9785345at2"/>
<geneLocation type="plasmid" evidence="4">
    <name>pcsc3h3</name>
</geneLocation>
<sequence length="151" mass="16105">MAARSGATEQSEYDVGSPSRVAQDVDVLARTIWGEARGEGASGMQAVANVVMNRVAKQTWYGKTVVEVCKKPGQFTAWTKGDPNYEPAHAVTTNNPAFAQALQIAGRAVAGTLPDITGGADHYFNPSVVLPSWAATMSHLIDIGRHAFYRA</sequence>
<evidence type="ECO:0000313" key="5">
    <source>
        <dbReference type="Proteomes" id="UP000233597"/>
    </source>
</evidence>
<geneLocation type="plasmid" evidence="2">
    <name>pCSC3H3</name>
</geneLocation>